<dbReference type="RefSeq" id="XP_022301838.1">
    <property type="nucleotide sequence ID" value="XM_022446130.1"/>
</dbReference>
<dbReference type="OrthoDB" id="10070467at2759"/>
<dbReference type="KEGG" id="cvn:111109875"/>
<name>A0A8B8BF34_CRAVI</name>
<evidence type="ECO:0000256" key="5">
    <source>
        <dbReference type="SAM" id="SignalP"/>
    </source>
</evidence>
<evidence type="ECO:0000256" key="3">
    <source>
        <dbReference type="ARBA" id="ARBA00022729"/>
    </source>
</evidence>
<keyword evidence="7" id="KW-1185">Reference proteome</keyword>
<feature type="coiled-coil region" evidence="4">
    <location>
        <begin position="21"/>
        <end position="69"/>
    </location>
</feature>
<dbReference type="SUPFAM" id="SSF49842">
    <property type="entry name" value="TNF-like"/>
    <property type="match status" value="1"/>
</dbReference>
<evidence type="ECO:0000256" key="1">
    <source>
        <dbReference type="ARBA" id="ARBA00004613"/>
    </source>
</evidence>
<dbReference type="GO" id="GO:0005576">
    <property type="term" value="C:extracellular region"/>
    <property type="evidence" value="ECO:0007669"/>
    <property type="project" value="UniProtKB-SubCell"/>
</dbReference>
<reference evidence="8" key="1">
    <citation type="submission" date="2025-08" db="UniProtKB">
        <authorList>
            <consortium name="RefSeq"/>
        </authorList>
    </citation>
    <scope>IDENTIFICATION</scope>
    <source>
        <tissue evidence="8">Whole sample</tissue>
    </source>
</reference>
<dbReference type="PANTHER" id="PTHR22923">
    <property type="entry name" value="CEREBELLIN-RELATED"/>
    <property type="match status" value="1"/>
</dbReference>
<comment type="subcellular location">
    <subcellularLocation>
        <location evidence="1">Secreted</location>
    </subcellularLocation>
</comment>
<evidence type="ECO:0000313" key="7">
    <source>
        <dbReference type="Proteomes" id="UP000694844"/>
    </source>
</evidence>
<dbReference type="InterPro" id="IPR001073">
    <property type="entry name" value="C1q_dom"/>
</dbReference>
<dbReference type="Pfam" id="PF00386">
    <property type="entry name" value="C1q"/>
    <property type="match status" value="1"/>
</dbReference>
<organism evidence="7 8">
    <name type="scientific">Crassostrea virginica</name>
    <name type="common">Eastern oyster</name>
    <dbReference type="NCBI Taxonomy" id="6565"/>
    <lineage>
        <taxon>Eukaryota</taxon>
        <taxon>Metazoa</taxon>
        <taxon>Spiralia</taxon>
        <taxon>Lophotrochozoa</taxon>
        <taxon>Mollusca</taxon>
        <taxon>Bivalvia</taxon>
        <taxon>Autobranchia</taxon>
        <taxon>Pteriomorphia</taxon>
        <taxon>Ostreida</taxon>
        <taxon>Ostreoidea</taxon>
        <taxon>Ostreidae</taxon>
        <taxon>Crassostrea</taxon>
    </lineage>
</organism>
<keyword evidence="4" id="KW-0175">Coiled coil</keyword>
<dbReference type="InterPro" id="IPR050822">
    <property type="entry name" value="Cerebellin_Synaptic_Org"/>
</dbReference>
<dbReference type="PROSITE" id="PS50871">
    <property type="entry name" value="C1Q"/>
    <property type="match status" value="1"/>
</dbReference>
<accession>A0A8B8BF34</accession>
<dbReference type="Proteomes" id="UP000694844">
    <property type="component" value="Chromosome 8"/>
</dbReference>
<keyword evidence="3 5" id="KW-0732">Signal</keyword>
<protein>
    <submittedName>
        <fullName evidence="8">Uncharacterized protein LOC111109875</fullName>
    </submittedName>
</protein>
<evidence type="ECO:0000313" key="8">
    <source>
        <dbReference type="RefSeq" id="XP_022301838.1"/>
    </source>
</evidence>
<evidence type="ECO:0000259" key="6">
    <source>
        <dbReference type="PROSITE" id="PS50871"/>
    </source>
</evidence>
<feature type="chain" id="PRO_5034034759" evidence="5">
    <location>
        <begin position="24"/>
        <end position="298"/>
    </location>
</feature>
<dbReference type="AlphaFoldDB" id="A0A8B8BF34"/>
<keyword evidence="2" id="KW-0964">Secreted</keyword>
<dbReference type="PANTHER" id="PTHR22923:SF113">
    <property type="entry name" value="COMPLEMENT C1Q-LIKE PROTEIN 4"/>
    <property type="match status" value="1"/>
</dbReference>
<dbReference type="Gene3D" id="2.60.120.40">
    <property type="match status" value="1"/>
</dbReference>
<dbReference type="InterPro" id="IPR008983">
    <property type="entry name" value="Tumour_necrosis_fac-like_dom"/>
</dbReference>
<dbReference type="SMART" id="SM00110">
    <property type="entry name" value="C1Q"/>
    <property type="match status" value="1"/>
</dbReference>
<evidence type="ECO:0000256" key="4">
    <source>
        <dbReference type="SAM" id="Coils"/>
    </source>
</evidence>
<sequence>MQPNLKLLLSLLVILYSIQFVKCTENRLEQLERIVGKLQDTIFMLSKDNANYKRLVEDLKFKVNDQEERIGALEKGCKIETRIASSRATKKRVGYYNDSFNEAFEDLNANMPFWRKAFEDLNANMPFWRKAFEDLNANMPFWRKKAKPNTFMKRTSFSDRGSSENVAFFAYMSQDLSSPSVAHILVFYITPTNIGNHYNKYSGMFTAPRSGTYVFTWTIYCSVGGYVYEQLMVNAEVLDSSYCNADGAGWHRSISGTAVAQINQGDIVYVRTHPTSLNKGRILSSSSHRSSFAGWLLF</sequence>
<evidence type="ECO:0000256" key="2">
    <source>
        <dbReference type="ARBA" id="ARBA00022525"/>
    </source>
</evidence>
<dbReference type="PRINTS" id="PR00007">
    <property type="entry name" value="COMPLEMNTC1Q"/>
</dbReference>
<dbReference type="GeneID" id="111109875"/>
<gene>
    <name evidence="8" type="primary">LOC111109875</name>
</gene>
<proteinExistence type="predicted"/>
<feature type="domain" description="C1q" evidence="6">
    <location>
        <begin position="161"/>
        <end position="298"/>
    </location>
</feature>
<feature type="signal peptide" evidence="5">
    <location>
        <begin position="1"/>
        <end position="23"/>
    </location>
</feature>